<name>A0A5B8ZDA7_CYTDA</name>
<evidence type="ECO:0008006" key="3">
    <source>
        <dbReference type="Google" id="ProtNLM"/>
    </source>
</evidence>
<dbReference type="OrthoDB" id="1903764at2"/>
<sequence>MADFRSSVIIHKPVKAVFDYITSMENTSEIMPNVVKMEKLTEGPIGKGTKFKETRSVRGNTVNADIEMVEYEQDKLFKTRSDSNGLIVEYTYIFHEIEEGTQVELDASVKTSGLRMKLTKHFIVKMIKREDGFQLEYLKEMLEDGKSEDE</sequence>
<dbReference type="RefSeq" id="WP_057772686.1">
    <property type="nucleotide sequence ID" value="NZ_CP042593.1"/>
</dbReference>
<gene>
    <name evidence="1" type="ORF">FSZ17_22375</name>
</gene>
<dbReference type="InterPro" id="IPR023393">
    <property type="entry name" value="START-like_dom_sf"/>
</dbReference>
<dbReference type="InterPro" id="IPR019587">
    <property type="entry name" value="Polyketide_cyclase/dehydratase"/>
</dbReference>
<dbReference type="KEGG" id="bda:FSZ17_22375"/>
<accession>A0A5B8ZDA7</accession>
<evidence type="ECO:0000313" key="2">
    <source>
        <dbReference type="Proteomes" id="UP000321555"/>
    </source>
</evidence>
<protein>
    <recommendedName>
        <fullName evidence="3">DUF3284 domain-containing protein</fullName>
    </recommendedName>
</protein>
<dbReference type="AlphaFoldDB" id="A0A5B8ZDA7"/>
<dbReference type="SUPFAM" id="SSF55961">
    <property type="entry name" value="Bet v1-like"/>
    <property type="match status" value="1"/>
</dbReference>
<evidence type="ECO:0000313" key="1">
    <source>
        <dbReference type="EMBL" id="QED49799.1"/>
    </source>
</evidence>
<dbReference type="Proteomes" id="UP000321555">
    <property type="component" value="Chromosome"/>
</dbReference>
<dbReference type="EMBL" id="CP042593">
    <property type="protein sequence ID" value="QED49799.1"/>
    <property type="molecule type" value="Genomic_DNA"/>
</dbReference>
<proteinExistence type="predicted"/>
<reference evidence="2" key="1">
    <citation type="submission" date="2019-08" db="EMBL/GenBank/DDBJ databases">
        <authorList>
            <person name="Zheng X."/>
        </authorList>
    </citation>
    <scope>NUCLEOTIDE SEQUENCE [LARGE SCALE GENOMIC DNA]</scope>
    <source>
        <strain evidence="2">FJAT-25496</strain>
    </source>
</reference>
<keyword evidence="2" id="KW-1185">Reference proteome</keyword>
<dbReference type="STRING" id="1742359.GCA_001439625_03032"/>
<dbReference type="Pfam" id="PF10604">
    <property type="entry name" value="Polyketide_cyc2"/>
    <property type="match status" value="1"/>
</dbReference>
<dbReference type="Gene3D" id="3.30.530.20">
    <property type="match status" value="1"/>
</dbReference>
<organism evidence="1 2">
    <name type="scientific">Cytobacillus dafuensis</name>
    <name type="common">Bacillus dafuensis</name>
    <dbReference type="NCBI Taxonomy" id="1742359"/>
    <lineage>
        <taxon>Bacteria</taxon>
        <taxon>Bacillati</taxon>
        <taxon>Bacillota</taxon>
        <taxon>Bacilli</taxon>
        <taxon>Bacillales</taxon>
        <taxon>Bacillaceae</taxon>
        <taxon>Cytobacillus</taxon>
    </lineage>
</organism>